<dbReference type="GO" id="GO:0016020">
    <property type="term" value="C:membrane"/>
    <property type="evidence" value="ECO:0007669"/>
    <property type="project" value="InterPro"/>
</dbReference>
<dbReference type="OMA" id="DFWPQHW"/>
<keyword evidence="1" id="KW-0328">Glycosyltransferase</keyword>
<proteinExistence type="predicted"/>
<dbReference type="InterPro" id="IPR002516">
    <property type="entry name" value="Glyco_trans_11"/>
</dbReference>
<evidence type="ECO:0000256" key="2">
    <source>
        <dbReference type="ARBA" id="ARBA00022679"/>
    </source>
</evidence>
<accession>A0A7I4YRS7</accession>
<keyword evidence="2" id="KW-0808">Transferase</keyword>
<protein>
    <submittedName>
        <fullName evidence="4">L-Fucosyltransferase</fullName>
    </submittedName>
</protein>
<dbReference type="Proteomes" id="UP000025227">
    <property type="component" value="Unplaced"/>
</dbReference>
<keyword evidence="3" id="KW-1185">Reference proteome</keyword>
<evidence type="ECO:0000256" key="1">
    <source>
        <dbReference type="ARBA" id="ARBA00022676"/>
    </source>
</evidence>
<dbReference type="PANTHER" id="PTHR22898:SF3">
    <property type="entry name" value="ALPHA-1,2-FUCOSYLTRANSFERASE-RELATED"/>
    <property type="match status" value="1"/>
</dbReference>
<name>A0A7I4YRS7_HAECO</name>
<sequence length="347" mass="40121">MSRWSLVLVTTSAIYLLIALQIISLDFDDHGRPSERCLVGSLHATENNGGIGNVMFELLGFISIAKQLNRIPTISSPMMINRLKEITEYFPHITSHIKESSLCQKSVPIYTPLEYCCRYDPRIIDKLKGRNSIRSISVRLRYLQTYKHLWNLSHAELFHAIQGSESAVLIAENNLFSKHLPNRTAFNICVHTRRGDFAESSMHLPSDSHFTIAAIQFIIERARLEDSRIPYIYIFTDNTEWTTEKVMKPFAQLNISSIVPEVAHVHEGSPPNAEWEFSRMYCDRVLLTAATSTYGWWLGFLSRGQRVYYNKRYVRPGVRNDEFLPVDFWPQHWTPLVISEDNRIVEI</sequence>
<dbReference type="PANTHER" id="PTHR22898">
    <property type="entry name" value="UNCHARACTERIZED GLYCOSOL TRANSFERASE-RELATED"/>
    <property type="match status" value="1"/>
</dbReference>
<dbReference type="GO" id="GO:0005975">
    <property type="term" value="P:carbohydrate metabolic process"/>
    <property type="evidence" value="ECO:0007669"/>
    <property type="project" value="InterPro"/>
</dbReference>
<dbReference type="Pfam" id="PF01531">
    <property type="entry name" value="Glyco_transf_11"/>
    <property type="match status" value="1"/>
</dbReference>
<dbReference type="WBParaSite" id="HCON_00132605-00001">
    <property type="protein sequence ID" value="HCON_00132605-00001"/>
    <property type="gene ID" value="HCON_00132605"/>
</dbReference>
<dbReference type="AlphaFoldDB" id="A0A7I4YRS7"/>
<dbReference type="OrthoDB" id="3226at2759"/>
<organism evidence="3 4">
    <name type="scientific">Haemonchus contortus</name>
    <name type="common">Barber pole worm</name>
    <dbReference type="NCBI Taxonomy" id="6289"/>
    <lineage>
        <taxon>Eukaryota</taxon>
        <taxon>Metazoa</taxon>
        <taxon>Ecdysozoa</taxon>
        <taxon>Nematoda</taxon>
        <taxon>Chromadorea</taxon>
        <taxon>Rhabditida</taxon>
        <taxon>Rhabditina</taxon>
        <taxon>Rhabditomorpha</taxon>
        <taxon>Strongyloidea</taxon>
        <taxon>Trichostrongylidae</taxon>
        <taxon>Haemonchus</taxon>
    </lineage>
</organism>
<dbReference type="GO" id="GO:0008107">
    <property type="term" value="F:galactoside 2-alpha-L-fucosyltransferase activity"/>
    <property type="evidence" value="ECO:0007669"/>
    <property type="project" value="InterPro"/>
</dbReference>
<reference evidence="4" key="1">
    <citation type="submission" date="2020-12" db="UniProtKB">
        <authorList>
            <consortium name="WormBaseParasite"/>
        </authorList>
    </citation>
    <scope>IDENTIFICATION</scope>
    <source>
        <strain evidence="4">MHco3</strain>
    </source>
</reference>
<dbReference type="InterPro" id="IPR052501">
    <property type="entry name" value="Alpha-1-2_FucT"/>
</dbReference>
<evidence type="ECO:0000313" key="4">
    <source>
        <dbReference type="WBParaSite" id="HCON_00132605-00001"/>
    </source>
</evidence>
<evidence type="ECO:0000313" key="3">
    <source>
        <dbReference type="Proteomes" id="UP000025227"/>
    </source>
</evidence>